<evidence type="ECO:0000256" key="7">
    <source>
        <dbReference type="ARBA" id="ARBA00023125"/>
    </source>
</evidence>
<evidence type="ECO:0000256" key="1">
    <source>
        <dbReference type="ARBA" id="ARBA00005755"/>
    </source>
</evidence>
<feature type="domain" description="DNA-directed DNA polymerase family B mitochondria/virus" evidence="9">
    <location>
        <begin position="28"/>
        <end position="259"/>
    </location>
</feature>
<dbReference type="InterPro" id="IPR023211">
    <property type="entry name" value="DNA_pol_palm_dom_sf"/>
</dbReference>
<dbReference type="PANTHER" id="PTHR33568">
    <property type="entry name" value="DNA POLYMERASE"/>
    <property type="match status" value="1"/>
</dbReference>
<dbReference type="EMBL" id="BARU01004154">
    <property type="protein sequence ID" value="GAH18732.1"/>
    <property type="molecule type" value="Genomic_DNA"/>
</dbReference>
<gene>
    <name evidence="10" type="ORF">S03H2_08518</name>
</gene>
<dbReference type="GO" id="GO:0000166">
    <property type="term" value="F:nucleotide binding"/>
    <property type="evidence" value="ECO:0007669"/>
    <property type="project" value="InterPro"/>
</dbReference>
<dbReference type="GO" id="GO:0006260">
    <property type="term" value="P:DNA replication"/>
    <property type="evidence" value="ECO:0007669"/>
    <property type="project" value="UniProtKB-KW"/>
</dbReference>
<evidence type="ECO:0000259" key="9">
    <source>
        <dbReference type="Pfam" id="PF03175"/>
    </source>
</evidence>
<organism evidence="10">
    <name type="scientific">marine sediment metagenome</name>
    <dbReference type="NCBI Taxonomy" id="412755"/>
    <lineage>
        <taxon>unclassified sequences</taxon>
        <taxon>metagenomes</taxon>
        <taxon>ecological metagenomes</taxon>
    </lineage>
</organism>
<dbReference type="Gene3D" id="3.90.1600.10">
    <property type="entry name" value="Palm domain of DNA polymerase"/>
    <property type="match status" value="1"/>
</dbReference>
<comment type="similarity">
    <text evidence="1">Belongs to the DNA polymerase type-B family.</text>
</comment>
<keyword evidence="3" id="KW-0808">Transferase</keyword>
<dbReference type="InterPro" id="IPR004868">
    <property type="entry name" value="DNA-dir_DNA_pol_B_mt/vir"/>
</dbReference>
<dbReference type="GO" id="GO:0003677">
    <property type="term" value="F:DNA binding"/>
    <property type="evidence" value="ECO:0007669"/>
    <property type="project" value="UniProtKB-KW"/>
</dbReference>
<proteinExistence type="inferred from homology"/>
<dbReference type="PANTHER" id="PTHR33568:SF3">
    <property type="entry name" value="DNA-DIRECTED DNA POLYMERASE"/>
    <property type="match status" value="1"/>
</dbReference>
<name>X1DEV1_9ZZZZ</name>
<evidence type="ECO:0000256" key="2">
    <source>
        <dbReference type="ARBA" id="ARBA00012417"/>
    </source>
</evidence>
<accession>X1DEV1</accession>
<feature type="non-terminal residue" evidence="10">
    <location>
        <position position="1"/>
    </location>
</feature>
<evidence type="ECO:0000256" key="8">
    <source>
        <dbReference type="ARBA" id="ARBA00049244"/>
    </source>
</evidence>
<comment type="catalytic activity">
    <reaction evidence="8">
        <text>DNA(n) + a 2'-deoxyribonucleoside 5'-triphosphate = DNA(n+1) + diphosphate</text>
        <dbReference type="Rhea" id="RHEA:22508"/>
        <dbReference type="Rhea" id="RHEA-COMP:17339"/>
        <dbReference type="Rhea" id="RHEA-COMP:17340"/>
        <dbReference type="ChEBI" id="CHEBI:33019"/>
        <dbReference type="ChEBI" id="CHEBI:61560"/>
        <dbReference type="ChEBI" id="CHEBI:173112"/>
        <dbReference type="EC" id="2.7.7.7"/>
    </reaction>
</comment>
<dbReference type="EC" id="2.7.7.7" evidence="2"/>
<evidence type="ECO:0000256" key="3">
    <source>
        <dbReference type="ARBA" id="ARBA00022679"/>
    </source>
</evidence>
<evidence type="ECO:0000256" key="5">
    <source>
        <dbReference type="ARBA" id="ARBA00022705"/>
    </source>
</evidence>
<reference evidence="10" key="1">
    <citation type="journal article" date="2014" name="Front. Microbiol.">
        <title>High frequency of phylogenetically diverse reductive dehalogenase-homologous genes in deep subseafloor sedimentary metagenomes.</title>
        <authorList>
            <person name="Kawai M."/>
            <person name="Futagami T."/>
            <person name="Toyoda A."/>
            <person name="Takaki Y."/>
            <person name="Nishi S."/>
            <person name="Hori S."/>
            <person name="Arai W."/>
            <person name="Tsubouchi T."/>
            <person name="Morono Y."/>
            <person name="Uchiyama I."/>
            <person name="Ito T."/>
            <person name="Fujiyama A."/>
            <person name="Inagaki F."/>
            <person name="Takami H."/>
        </authorList>
    </citation>
    <scope>NUCLEOTIDE SEQUENCE</scope>
    <source>
        <strain evidence="10">Expedition CK06-06</strain>
    </source>
</reference>
<dbReference type="AlphaFoldDB" id="X1DEV1"/>
<feature type="non-terminal residue" evidence="10">
    <location>
        <position position="268"/>
    </location>
</feature>
<sequence>FVESLAKTGERIGLPKLSIDFKTCTEAELKVYCRRDVEIEFENFKLFIRFLESNQIARLCYTRGSTAMSAFLLRHYTTKIYIHNNEQAIKLERDSYKGGRVECFFLGELNNGNYYMLDVNSLYPFVMRNNVYPVKYEKISHKVTPKTIGCYLSTKSITARVLIETDEPVYAVRRARCLFPVGRFWATLTTPELKYALTKGHIKQVGDCVIYEQDTIFKSYVDKFYALRQEFKSTGAAEYEELCKKMLNSLYGKFGQKGEDWTKIGDCP</sequence>
<dbReference type="GO" id="GO:0003887">
    <property type="term" value="F:DNA-directed DNA polymerase activity"/>
    <property type="evidence" value="ECO:0007669"/>
    <property type="project" value="UniProtKB-KW"/>
</dbReference>
<comment type="caution">
    <text evidence="10">The sequence shown here is derived from an EMBL/GenBank/DDBJ whole genome shotgun (WGS) entry which is preliminary data.</text>
</comment>
<evidence type="ECO:0000256" key="6">
    <source>
        <dbReference type="ARBA" id="ARBA00022932"/>
    </source>
</evidence>
<dbReference type="SUPFAM" id="SSF56672">
    <property type="entry name" value="DNA/RNA polymerases"/>
    <property type="match status" value="1"/>
</dbReference>
<evidence type="ECO:0000313" key="10">
    <source>
        <dbReference type="EMBL" id="GAH18732.1"/>
    </source>
</evidence>
<evidence type="ECO:0000256" key="4">
    <source>
        <dbReference type="ARBA" id="ARBA00022695"/>
    </source>
</evidence>
<keyword evidence="6" id="KW-0239">DNA-directed DNA polymerase</keyword>
<dbReference type="Pfam" id="PF03175">
    <property type="entry name" value="DNA_pol_B_2"/>
    <property type="match status" value="1"/>
</dbReference>
<protein>
    <recommendedName>
        <fullName evidence="2">DNA-directed DNA polymerase</fullName>
        <ecNumber evidence="2">2.7.7.7</ecNumber>
    </recommendedName>
</protein>
<dbReference type="Gene3D" id="1.10.287.690">
    <property type="entry name" value="Helix hairpin bin"/>
    <property type="match status" value="1"/>
</dbReference>
<keyword evidence="4" id="KW-0548">Nucleotidyltransferase</keyword>
<keyword evidence="5" id="KW-0235">DNA replication</keyword>
<keyword evidence="7" id="KW-0238">DNA-binding</keyword>
<dbReference type="InterPro" id="IPR043502">
    <property type="entry name" value="DNA/RNA_pol_sf"/>
</dbReference>